<reference evidence="1" key="2">
    <citation type="submission" date="2021-02" db="EMBL/GenBank/DDBJ databases">
        <authorList>
            <person name="Kimball J.A."/>
            <person name="Haas M.W."/>
            <person name="Macchietto M."/>
            <person name="Kono T."/>
            <person name="Duquette J."/>
            <person name="Shao M."/>
        </authorList>
    </citation>
    <scope>NUCLEOTIDE SEQUENCE</scope>
    <source>
        <tissue evidence="1">Fresh leaf tissue</tissue>
    </source>
</reference>
<sequence>MGKGGDVTRTNYTTLHVKEQDLETADRELDDTQKVMADGDLAEKLQMEELLHHKKMNMECVETLGGDEESAKDIGFGLDGEVDHTVGDGINEEKIGKV</sequence>
<organism evidence="1 2">
    <name type="scientific">Zizania palustris</name>
    <name type="common">Northern wild rice</name>
    <dbReference type="NCBI Taxonomy" id="103762"/>
    <lineage>
        <taxon>Eukaryota</taxon>
        <taxon>Viridiplantae</taxon>
        <taxon>Streptophyta</taxon>
        <taxon>Embryophyta</taxon>
        <taxon>Tracheophyta</taxon>
        <taxon>Spermatophyta</taxon>
        <taxon>Magnoliopsida</taxon>
        <taxon>Liliopsida</taxon>
        <taxon>Poales</taxon>
        <taxon>Poaceae</taxon>
        <taxon>BOP clade</taxon>
        <taxon>Oryzoideae</taxon>
        <taxon>Oryzeae</taxon>
        <taxon>Zizaniinae</taxon>
        <taxon>Zizania</taxon>
    </lineage>
</organism>
<comment type="caution">
    <text evidence="1">The sequence shown here is derived from an EMBL/GenBank/DDBJ whole genome shotgun (WGS) entry which is preliminary data.</text>
</comment>
<name>A0A8J5SVJ0_ZIZPA</name>
<gene>
    <name evidence="1" type="ORF">GUJ93_ZPchr0007g3707</name>
</gene>
<dbReference type="Proteomes" id="UP000729402">
    <property type="component" value="Unassembled WGS sequence"/>
</dbReference>
<evidence type="ECO:0000313" key="1">
    <source>
        <dbReference type="EMBL" id="KAG8081410.1"/>
    </source>
</evidence>
<dbReference type="AlphaFoldDB" id="A0A8J5SVJ0"/>
<protein>
    <submittedName>
        <fullName evidence="1">Uncharacterized protein</fullName>
    </submittedName>
</protein>
<reference evidence="1" key="1">
    <citation type="journal article" date="2021" name="bioRxiv">
        <title>Whole Genome Assembly and Annotation of Northern Wild Rice, Zizania palustris L., Supports a Whole Genome Duplication in the Zizania Genus.</title>
        <authorList>
            <person name="Haas M."/>
            <person name="Kono T."/>
            <person name="Macchietto M."/>
            <person name="Millas R."/>
            <person name="McGilp L."/>
            <person name="Shao M."/>
            <person name="Duquette J."/>
            <person name="Hirsch C.N."/>
            <person name="Kimball J."/>
        </authorList>
    </citation>
    <scope>NUCLEOTIDE SEQUENCE</scope>
    <source>
        <tissue evidence="1">Fresh leaf tissue</tissue>
    </source>
</reference>
<proteinExistence type="predicted"/>
<evidence type="ECO:0000313" key="2">
    <source>
        <dbReference type="Proteomes" id="UP000729402"/>
    </source>
</evidence>
<dbReference type="EMBL" id="JAAALK010000282">
    <property type="protein sequence ID" value="KAG8081410.1"/>
    <property type="molecule type" value="Genomic_DNA"/>
</dbReference>
<accession>A0A8J5SVJ0</accession>
<keyword evidence="2" id="KW-1185">Reference proteome</keyword>